<dbReference type="InterPro" id="IPR039684">
    <property type="entry name" value="FANCG"/>
</dbReference>
<name>A0AAD9J0G0_9ANNE</name>
<gene>
    <name evidence="2" type="ORF">LSH36_791g01043</name>
</gene>
<dbReference type="EMBL" id="JAODUP010000791">
    <property type="protein sequence ID" value="KAK2144049.1"/>
    <property type="molecule type" value="Genomic_DNA"/>
</dbReference>
<evidence type="ECO:0000256" key="1">
    <source>
        <dbReference type="SAM" id="MobiDB-lite"/>
    </source>
</evidence>
<dbReference type="GO" id="GO:0043240">
    <property type="term" value="C:Fanconi anaemia nuclear complex"/>
    <property type="evidence" value="ECO:0007669"/>
    <property type="project" value="InterPro"/>
</dbReference>
<sequence>MRSYTVPDILISLGMLSIFVSLCLVHENRHRDGTQLLKTALDIFANVSESNPDGEYFVQINDKEYQLLLAASQRCNQPDGLQISLLINILLGYLYLYEGDLDNSLKHINSLNQVISDADLYLKAFVLFRRGQLDETSVVLERWRKKEDVIDYLTADLWTLCGCLFAQKNRPNTAIQMYKEAMKTDFDNVLPIYNVAKEYQILQREDAELEVFSTLVATLKQNSHKRSCVIHPNKKSRCLLITSSGIHINDKENYVVMSLEQGLYSLSRRCLDLSRFSLASTRYLDLLAILTDFNGTYQTTLVQLTLPSTAQIFLECAFCLLCTHQHEQCLTVCDKLLECCSQDVRITKKQTTDTVVSETSDSKRKREYPSPSGEQLHLTGNTLSADEDGPTVAPSILASVYKADALLMLVKLQEAYDCINSVTQKLESNFVNNFESPTSDTVNLEPASKRVRLDSGGSSVPSLRIELSIFSVRSLLAEAYSKKSIILLALHRNDEAVTSSRLAMMMDKGHSISKYGPEYCHPPIVYLVWVSTTPTQAYTLENIKCSATSTDKRFGMMVGINQNHYPKSISQIKSSTSDPGSFQSRCFPKQNAMRDCIKSTLDIKCTCMYL</sequence>
<dbReference type="SMART" id="SM00028">
    <property type="entry name" value="TPR"/>
    <property type="match status" value="4"/>
</dbReference>
<dbReference type="GO" id="GO:0036297">
    <property type="term" value="P:interstrand cross-link repair"/>
    <property type="evidence" value="ECO:0007669"/>
    <property type="project" value="InterPro"/>
</dbReference>
<dbReference type="InterPro" id="IPR011990">
    <property type="entry name" value="TPR-like_helical_dom_sf"/>
</dbReference>
<accession>A0AAD9J0G0</accession>
<dbReference type="InterPro" id="IPR019734">
    <property type="entry name" value="TPR_rpt"/>
</dbReference>
<dbReference type="SUPFAM" id="SSF48452">
    <property type="entry name" value="TPR-like"/>
    <property type="match status" value="2"/>
</dbReference>
<dbReference type="Proteomes" id="UP001208570">
    <property type="component" value="Unassembled WGS sequence"/>
</dbReference>
<feature type="region of interest" description="Disordered" evidence="1">
    <location>
        <begin position="351"/>
        <end position="386"/>
    </location>
</feature>
<dbReference type="Gene3D" id="1.25.40.10">
    <property type="entry name" value="Tetratricopeptide repeat domain"/>
    <property type="match status" value="1"/>
</dbReference>
<evidence type="ECO:0000313" key="3">
    <source>
        <dbReference type="Proteomes" id="UP001208570"/>
    </source>
</evidence>
<organism evidence="2 3">
    <name type="scientific">Paralvinella palmiformis</name>
    <dbReference type="NCBI Taxonomy" id="53620"/>
    <lineage>
        <taxon>Eukaryota</taxon>
        <taxon>Metazoa</taxon>
        <taxon>Spiralia</taxon>
        <taxon>Lophotrochozoa</taxon>
        <taxon>Annelida</taxon>
        <taxon>Polychaeta</taxon>
        <taxon>Sedentaria</taxon>
        <taxon>Canalipalpata</taxon>
        <taxon>Terebellida</taxon>
        <taxon>Terebelliformia</taxon>
        <taxon>Alvinellidae</taxon>
        <taxon>Paralvinella</taxon>
    </lineage>
</organism>
<comment type="caution">
    <text evidence="2">The sequence shown here is derived from an EMBL/GenBank/DDBJ whole genome shotgun (WGS) entry which is preliminary data.</text>
</comment>
<keyword evidence="3" id="KW-1185">Reference proteome</keyword>
<evidence type="ECO:0000313" key="2">
    <source>
        <dbReference type="EMBL" id="KAK2144049.1"/>
    </source>
</evidence>
<protein>
    <submittedName>
        <fullName evidence="2">Uncharacterized protein</fullName>
    </submittedName>
</protein>
<dbReference type="AlphaFoldDB" id="A0AAD9J0G0"/>
<dbReference type="PANTHER" id="PTHR15254:SF2">
    <property type="entry name" value="FANCONI ANEMIA GROUP G PROTEIN"/>
    <property type="match status" value="1"/>
</dbReference>
<proteinExistence type="predicted"/>
<reference evidence="2" key="1">
    <citation type="journal article" date="2023" name="Mol. Biol. Evol.">
        <title>Third-Generation Sequencing Reveals the Adaptive Role of the Epigenome in Three Deep-Sea Polychaetes.</title>
        <authorList>
            <person name="Perez M."/>
            <person name="Aroh O."/>
            <person name="Sun Y."/>
            <person name="Lan Y."/>
            <person name="Juniper S.K."/>
            <person name="Young C.R."/>
            <person name="Angers B."/>
            <person name="Qian P.Y."/>
        </authorList>
    </citation>
    <scope>NUCLEOTIDE SEQUENCE</scope>
    <source>
        <strain evidence="2">P08H-3</strain>
    </source>
</reference>
<dbReference type="PANTHER" id="PTHR15254">
    <property type="entry name" value="FANCONI ANEMIA GROUP G PROTEIN FAMILY MEMBER"/>
    <property type="match status" value="1"/>
</dbReference>